<dbReference type="AlphaFoldDB" id="A0A1E5RI01"/>
<feature type="compositionally biased region" description="Low complexity" evidence="1">
    <location>
        <begin position="1"/>
        <end position="14"/>
    </location>
</feature>
<evidence type="ECO:0000256" key="1">
    <source>
        <dbReference type="SAM" id="MobiDB-lite"/>
    </source>
</evidence>
<dbReference type="FunCoup" id="A0A1E5RI01">
    <property type="interactions" value="1158"/>
</dbReference>
<protein>
    <submittedName>
        <fullName evidence="3">Ubiquitin-like protein SMT3</fullName>
    </submittedName>
</protein>
<dbReference type="FunFam" id="3.10.20.90:FF:000155">
    <property type="entry name" value="Ubiquitin-like protein SMT3"/>
    <property type="match status" value="1"/>
</dbReference>
<feature type="domain" description="Ubiquitin-like" evidence="2">
    <location>
        <begin position="34"/>
        <end position="110"/>
    </location>
</feature>
<reference evidence="4" key="1">
    <citation type="journal article" date="2016" name="Genome Announc.">
        <title>Genome sequences of three species of Hanseniaspora isolated from spontaneous wine fermentations.</title>
        <authorList>
            <person name="Sternes P.R."/>
            <person name="Lee D."/>
            <person name="Kutyna D.R."/>
            <person name="Borneman A.R."/>
        </authorList>
    </citation>
    <scope>NUCLEOTIDE SEQUENCE [LARGE SCALE GENOMIC DNA]</scope>
    <source>
        <strain evidence="4">AWRI3579</strain>
    </source>
</reference>
<dbReference type="Gene3D" id="3.10.20.90">
    <property type="entry name" value="Phosphatidylinositol 3-kinase Catalytic Subunit, Chain A, domain 1"/>
    <property type="match status" value="1"/>
</dbReference>
<evidence type="ECO:0000313" key="4">
    <source>
        <dbReference type="Proteomes" id="UP000095728"/>
    </source>
</evidence>
<dbReference type="Proteomes" id="UP000095728">
    <property type="component" value="Unassembled WGS sequence"/>
</dbReference>
<dbReference type="EMBL" id="LPNM01000006">
    <property type="protein sequence ID" value="OEJ86521.1"/>
    <property type="molecule type" value="Genomic_DNA"/>
</dbReference>
<comment type="caution">
    <text evidence="3">The sequence shown here is derived from an EMBL/GenBank/DDBJ whole genome shotgun (WGS) entry which is preliminary data.</text>
</comment>
<dbReference type="InterPro" id="IPR022617">
    <property type="entry name" value="Rad60/SUMO-like_dom"/>
</dbReference>
<name>A0A1E5RI01_9ASCO</name>
<dbReference type="SMART" id="SM00213">
    <property type="entry name" value="UBQ"/>
    <property type="match status" value="1"/>
</dbReference>
<dbReference type="InterPro" id="IPR000626">
    <property type="entry name" value="Ubiquitin-like_dom"/>
</dbReference>
<evidence type="ECO:0000259" key="2">
    <source>
        <dbReference type="PROSITE" id="PS50053"/>
    </source>
</evidence>
<dbReference type="InterPro" id="IPR029071">
    <property type="entry name" value="Ubiquitin-like_domsf"/>
</dbReference>
<dbReference type="Pfam" id="PF11976">
    <property type="entry name" value="Rad60-SLD"/>
    <property type="match status" value="1"/>
</dbReference>
<proteinExistence type="predicted"/>
<evidence type="ECO:0000313" key="3">
    <source>
        <dbReference type="EMBL" id="OEJ86521.1"/>
    </source>
</evidence>
<dbReference type="STRING" id="56408.A0A1E5RI01"/>
<dbReference type="InParanoid" id="A0A1E5RI01"/>
<dbReference type="PROSITE" id="PS50053">
    <property type="entry name" value="UBIQUITIN_2"/>
    <property type="match status" value="1"/>
</dbReference>
<dbReference type="OrthoDB" id="442921at2759"/>
<dbReference type="SUPFAM" id="SSF54236">
    <property type="entry name" value="Ubiquitin-like"/>
    <property type="match status" value="1"/>
</dbReference>
<organism evidence="3 4">
    <name type="scientific">Hanseniaspora osmophila</name>
    <dbReference type="NCBI Taxonomy" id="56408"/>
    <lineage>
        <taxon>Eukaryota</taxon>
        <taxon>Fungi</taxon>
        <taxon>Dikarya</taxon>
        <taxon>Ascomycota</taxon>
        <taxon>Saccharomycotina</taxon>
        <taxon>Saccharomycetes</taxon>
        <taxon>Saccharomycodales</taxon>
        <taxon>Saccharomycodaceae</taxon>
        <taxon>Hanseniaspora</taxon>
    </lineage>
</organism>
<feature type="region of interest" description="Disordered" evidence="1">
    <location>
        <begin position="1"/>
        <end position="32"/>
    </location>
</feature>
<sequence length="111" mass="12412">MSEPNSPSNPTNNEVANTNEPNSDVKPDVKPSQTHINIKVSDGSSEIFFKIKRSTNLRKLMQAFANRQGKDVNSLKFVFEGVRITGDHTPDDLAMEENDMIEVYREQLGGC</sequence>
<gene>
    <name evidence="3" type="ORF">AWRI3579_g1610</name>
</gene>
<dbReference type="PANTHER" id="PTHR10562">
    <property type="entry name" value="SMALL UBIQUITIN-RELATED MODIFIER"/>
    <property type="match status" value="1"/>
</dbReference>
<keyword evidence="4" id="KW-1185">Reference proteome</keyword>
<accession>A0A1E5RI01</accession>